<feature type="compositionally biased region" description="Basic and acidic residues" evidence="1">
    <location>
        <begin position="153"/>
        <end position="166"/>
    </location>
</feature>
<comment type="caution">
    <text evidence="3">The sequence shown here is derived from an EMBL/GenBank/DDBJ whole genome shotgun (WGS) entry which is preliminary data.</text>
</comment>
<name>A0A9P6PL25_9FUNG</name>
<gene>
    <name evidence="3" type="ORF">BG011_000624</name>
</gene>
<accession>A0A9P6PL25</accession>
<proteinExistence type="predicted"/>
<organism evidence="3 4">
    <name type="scientific">Mortierella polycephala</name>
    <dbReference type="NCBI Taxonomy" id="41804"/>
    <lineage>
        <taxon>Eukaryota</taxon>
        <taxon>Fungi</taxon>
        <taxon>Fungi incertae sedis</taxon>
        <taxon>Mucoromycota</taxon>
        <taxon>Mortierellomycotina</taxon>
        <taxon>Mortierellomycetes</taxon>
        <taxon>Mortierellales</taxon>
        <taxon>Mortierellaceae</taxon>
        <taxon>Mortierella</taxon>
    </lineage>
</organism>
<feature type="transmembrane region" description="Helical" evidence="2">
    <location>
        <begin position="113"/>
        <end position="138"/>
    </location>
</feature>
<evidence type="ECO:0000256" key="2">
    <source>
        <dbReference type="SAM" id="Phobius"/>
    </source>
</evidence>
<dbReference type="Pfam" id="PF16015">
    <property type="entry name" value="Promethin"/>
    <property type="match status" value="1"/>
</dbReference>
<evidence type="ECO:0000313" key="4">
    <source>
        <dbReference type="Proteomes" id="UP000726737"/>
    </source>
</evidence>
<sequence length="178" mass="19273">MSDVQSIAQGASQKMTERTKSMLTTVQNWPLVHNYIAPLCNYILSMFYRSPLLVKLSALAFMGMSAIPVGCFLGFMSMVSVGCAIVGGFVFTIVEGAFTVFASVFLLPALGVAFLMASGVGLFSLVGYTCYLITMYLIGLIRSPGAQRQVQQKVDDMSERTREKAPKVVGHGAQQSTF</sequence>
<dbReference type="OrthoDB" id="2440751at2759"/>
<dbReference type="Proteomes" id="UP000726737">
    <property type="component" value="Unassembled WGS sequence"/>
</dbReference>
<protein>
    <submittedName>
        <fullName evidence="3">Uncharacterized protein</fullName>
    </submittedName>
</protein>
<keyword evidence="2" id="KW-1133">Transmembrane helix</keyword>
<keyword evidence="2" id="KW-0472">Membrane</keyword>
<feature type="transmembrane region" description="Helical" evidence="2">
    <location>
        <begin position="83"/>
        <end position="107"/>
    </location>
</feature>
<keyword evidence="4" id="KW-1185">Reference proteome</keyword>
<keyword evidence="2" id="KW-0812">Transmembrane</keyword>
<evidence type="ECO:0000256" key="1">
    <source>
        <dbReference type="SAM" id="MobiDB-lite"/>
    </source>
</evidence>
<dbReference type="EMBL" id="JAAAJA010001133">
    <property type="protein sequence ID" value="KAG0248022.1"/>
    <property type="molecule type" value="Genomic_DNA"/>
</dbReference>
<dbReference type="AlphaFoldDB" id="A0A9P6PL25"/>
<feature type="region of interest" description="Disordered" evidence="1">
    <location>
        <begin position="152"/>
        <end position="178"/>
    </location>
</feature>
<reference evidence="3" key="1">
    <citation type="journal article" date="2020" name="Fungal Divers.">
        <title>Resolving the Mortierellaceae phylogeny through synthesis of multi-gene phylogenetics and phylogenomics.</title>
        <authorList>
            <person name="Vandepol N."/>
            <person name="Liber J."/>
            <person name="Desiro A."/>
            <person name="Na H."/>
            <person name="Kennedy M."/>
            <person name="Barry K."/>
            <person name="Grigoriev I.V."/>
            <person name="Miller A.N."/>
            <person name="O'Donnell K."/>
            <person name="Stajich J.E."/>
            <person name="Bonito G."/>
        </authorList>
    </citation>
    <scope>NUCLEOTIDE SEQUENCE</scope>
    <source>
        <strain evidence="3">KOD948</strain>
    </source>
</reference>
<feature type="transmembrane region" description="Helical" evidence="2">
    <location>
        <begin position="52"/>
        <end position="76"/>
    </location>
</feature>
<evidence type="ECO:0000313" key="3">
    <source>
        <dbReference type="EMBL" id="KAG0248022.1"/>
    </source>
</evidence>